<dbReference type="HOGENOM" id="CLU_2946283_0_0_1"/>
<dbReference type="PANTHER" id="PTHR45694:SF11">
    <property type="entry name" value="GLUTAREDOXIN-C6"/>
    <property type="match status" value="1"/>
</dbReference>
<dbReference type="Gene3D" id="3.40.30.10">
    <property type="entry name" value="Glutaredoxin"/>
    <property type="match status" value="1"/>
</dbReference>
<dbReference type="GO" id="GO:0034599">
    <property type="term" value="P:cellular response to oxidative stress"/>
    <property type="evidence" value="ECO:0000318"/>
    <property type="project" value="GO_Central"/>
</dbReference>
<dbReference type="SUPFAM" id="SSF52833">
    <property type="entry name" value="Thioredoxin-like"/>
    <property type="match status" value="1"/>
</dbReference>
<reference evidence="1 2" key="1">
    <citation type="journal article" date="2009" name="Nature">
        <title>The Sorghum bicolor genome and the diversification of grasses.</title>
        <authorList>
            <person name="Paterson A.H."/>
            <person name="Bowers J.E."/>
            <person name="Bruggmann R."/>
            <person name="Dubchak I."/>
            <person name="Grimwood J."/>
            <person name="Gundlach H."/>
            <person name="Haberer G."/>
            <person name="Hellsten U."/>
            <person name="Mitros T."/>
            <person name="Poliakov A."/>
            <person name="Schmutz J."/>
            <person name="Spannagl M."/>
            <person name="Tang H."/>
            <person name="Wang X."/>
            <person name="Wicker T."/>
            <person name="Bharti A.K."/>
            <person name="Chapman J."/>
            <person name="Feltus F.A."/>
            <person name="Gowik U."/>
            <person name="Grigoriev I.V."/>
            <person name="Lyons E."/>
            <person name="Maher C.A."/>
            <person name="Martis M."/>
            <person name="Narechania A."/>
            <person name="Otillar R.P."/>
            <person name="Penning B.W."/>
            <person name="Salamov A.A."/>
            <person name="Wang Y."/>
            <person name="Zhang L."/>
            <person name="Carpita N.C."/>
            <person name="Freeling M."/>
            <person name="Gingle A.R."/>
            <person name="Hash C.T."/>
            <person name="Keller B."/>
            <person name="Klein P."/>
            <person name="Kresovich S."/>
            <person name="McCann M.C."/>
            <person name="Ming R."/>
            <person name="Peterson D.G."/>
            <person name="Mehboob-ur-Rahman"/>
            <person name="Ware D."/>
            <person name="Westhoff P."/>
            <person name="Mayer K.F."/>
            <person name="Messing J."/>
            <person name="Rokhsar D.S."/>
        </authorList>
    </citation>
    <scope>NUCLEOTIDE SEQUENCE [LARGE SCALE GENOMIC DNA]</scope>
    <source>
        <strain evidence="2">cv. BTx623</strain>
    </source>
</reference>
<dbReference type="InParanoid" id="C5WN65"/>
<dbReference type="STRING" id="4558.C5WN65"/>
<dbReference type="OMA" id="DSTMAMH"/>
<gene>
    <name evidence="1" type="ORF">SORBI_3001G258400</name>
</gene>
<dbReference type="eggNOG" id="KOG1752">
    <property type="taxonomic scope" value="Eukaryota"/>
</dbReference>
<keyword evidence="2" id="KW-1185">Reference proteome</keyword>
<sequence length="60" mass="6497">MELTPEAHWGRRTVPNVFINRKHIGGHDDTMALNNNGKLVPLLIEASAITSSTSKTVVSA</sequence>
<dbReference type="PRINTS" id="PR00160">
    <property type="entry name" value="GLUTAREDOXIN"/>
</dbReference>
<name>C5WN65_SORBI</name>
<dbReference type="EMBL" id="CM000760">
    <property type="protein sequence ID" value="EER94295.1"/>
    <property type="molecule type" value="Genomic_DNA"/>
</dbReference>
<reference evidence="2" key="2">
    <citation type="journal article" date="2018" name="Plant J.">
        <title>The Sorghum bicolor reference genome: improved assembly, gene annotations, a transcriptome atlas, and signatures of genome organization.</title>
        <authorList>
            <person name="McCormick R.F."/>
            <person name="Truong S.K."/>
            <person name="Sreedasyam A."/>
            <person name="Jenkins J."/>
            <person name="Shu S."/>
            <person name="Sims D."/>
            <person name="Kennedy M."/>
            <person name="Amirebrahimi M."/>
            <person name="Weers B.D."/>
            <person name="McKinley B."/>
            <person name="Mattison A."/>
            <person name="Morishige D.T."/>
            <person name="Grimwood J."/>
            <person name="Schmutz J."/>
            <person name="Mullet J.E."/>
        </authorList>
    </citation>
    <scope>NUCLEOTIDE SEQUENCE [LARGE SCALE GENOMIC DNA]</scope>
    <source>
        <strain evidence="2">cv. BTx623</strain>
    </source>
</reference>
<organism evidence="1 2">
    <name type="scientific">Sorghum bicolor</name>
    <name type="common">Sorghum</name>
    <name type="synonym">Sorghum vulgare</name>
    <dbReference type="NCBI Taxonomy" id="4558"/>
    <lineage>
        <taxon>Eukaryota</taxon>
        <taxon>Viridiplantae</taxon>
        <taxon>Streptophyta</taxon>
        <taxon>Embryophyta</taxon>
        <taxon>Tracheophyta</taxon>
        <taxon>Spermatophyta</taxon>
        <taxon>Magnoliopsida</taxon>
        <taxon>Liliopsida</taxon>
        <taxon>Poales</taxon>
        <taxon>Poaceae</taxon>
        <taxon>PACMAD clade</taxon>
        <taxon>Panicoideae</taxon>
        <taxon>Andropogonodae</taxon>
        <taxon>Andropogoneae</taxon>
        <taxon>Sorghinae</taxon>
        <taxon>Sorghum</taxon>
    </lineage>
</organism>
<dbReference type="InterPro" id="IPR014025">
    <property type="entry name" value="Glutaredoxin_subgr"/>
</dbReference>
<proteinExistence type="predicted"/>
<dbReference type="GO" id="GO:0005737">
    <property type="term" value="C:cytoplasm"/>
    <property type="evidence" value="ECO:0000318"/>
    <property type="project" value="GO_Central"/>
</dbReference>
<accession>C5WN65</accession>
<dbReference type="InterPro" id="IPR036249">
    <property type="entry name" value="Thioredoxin-like_sf"/>
</dbReference>
<evidence type="ECO:0000313" key="2">
    <source>
        <dbReference type="Proteomes" id="UP000000768"/>
    </source>
</evidence>
<dbReference type="GO" id="GO:0015038">
    <property type="term" value="F:glutathione disulfide oxidoreductase activity"/>
    <property type="evidence" value="ECO:0000318"/>
    <property type="project" value="GO_Central"/>
</dbReference>
<dbReference type="Gramene" id="EER94295">
    <property type="protein sequence ID" value="EER94295"/>
    <property type="gene ID" value="SORBI_3001G258400"/>
</dbReference>
<dbReference type="PROSITE" id="PS51354">
    <property type="entry name" value="GLUTAREDOXIN_2"/>
    <property type="match status" value="1"/>
</dbReference>
<protein>
    <submittedName>
        <fullName evidence="1">Uncharacterized protein</fullName>
    </submittedName>
</protein>
<evidence type="ECO:0000313" key="1">
    <source>
        <dbReference type="EMBL" id="EER94295.1"/>
    </source>
</evidence>
<dbReference type="Proteomes" id="UP000000768">
    <property type="component" value="Chromosome 1"/>
</dbReference>
<dbReference type="AlphaFoldDB" id="C5WN65"/>
<dbReference type="PANTHER" id="PTHR45694">
    <property type="entry name" value="GLUTAREDOXIN 2"/>
    <property type="match status" value="1"/>
</dbReference>